<evidence type="ECO:0000256" key="2">
    <source>
        <dbReference type="PIRSR" id="PIRSR005965-1"/>
    </source>
</evidence>
<dbReference type="GO" id="GO:0046417">
    <property type="term" value="P:chorismate metabolic process"/>
    <property type="evidence" value="ECO:0007669"/>
    <property type="project" value="TreeGrafter"/>
</dbReference>
<dbReference type="PANTHER" id="PTHR21164">
    <property type="entry name" value="CHORISMATE MUTASE"/>
    <property type="match status" value="1"/>
</dbReference>
<dbReference type="InterPro" id="IPR035959">
    <property type="entry name" value="RutC-like_sf"/>
</dbReference>
<dbReference type="NCBIfam" id="TIGR01796">
    <property type="entry name" value="CM_mono_aroH"/>
    <property type="match status" value="1"/>
</dbReference>
<comment type="caution">
    <text evidence="4">The sequence shown here is derived from an EMBL/GenBank/DDBJ whole genome shotgun (WGS) entry which is preliminary data.</text>
</comment>
<comment type="catalytic activity">
    <reaction evidence="3">
        <text>chorismate = prephenate</text>
        <dbReference type="Rhea" id="RHEA:13897"/>
        <dbReference type="ChEBI" id="CHEBI:29748"/>
        <dbReference type="ChEBI" id="CHEBI:29934"/>
        <dbReference type="EC" id="5.4.99.5"/>
    </reaction>
</comment>
<dbReference type="InterPro" id="IPR008243">
    <property type="entry name" value="Chorismate_mutase_AroH"/>
</dbReference>
<dbReference type="SUPFAM" id="SSF55298">
    <property type="entry name" value="YjgF-like"/>
    <property type="match status" value="1"/>
</dbReference>
<proteinExistence type="predicted"/>
<keyword evidence="2 3" id="KW-0028">Amino-acid biosynthesis</keyword>
<accession>A0A2T2XB89</accession>
<dbReference type="GO" id="GO:0004106">
    <property type="term" value="F:chorismate mutase activity"/>
    <property type="evidence" value="ECO:0007669"/>
    <property type="project" value="UniProtKB-UniRule"/>
</dbReference>
<gene>
    <name evidence="4" type="primary">aroH</name>
    <name evidence="4" type="ORF">C7B43_00610</name>
</gene>
<keyword evidence="3" id="KW-0413">Isomerase</keyword>
<dbReference type="EC" id="5.4.99.5" evidence="1 3"/>
<feature type="binding site" evidence="2">
    <location>
        <position position="88"/>
    </location>
    <ligand>
        <name>prephenate</name>
        <dbReference type="ChEBI" id="CHEBI:29934"/>
    </ligand>
</feature>
<dbReference type="CDD" id="cd02185">
    <property type="entry name" value="AroH"/>
    <property type="match status" value="1"/>
</dbReference>
<dbReference type="GO" id="GO:0009073">
    <property type="term" value="P:aromatic amino acid family biosynthetic process"/>
    <property type="evidence" value="ECO:0007669"/>
    <property type="project" value="UniProtKB-UniRule"/>
</dbReference>
<evidence type="ECO:0000313" key="5">
    <source>
        <dbReference type="Proteomes" id="UP000242699"/>
    </source>
</evidence>
<dbReference type="Proteomes" id="UP000242699">
    <property type="component" value="Unassembled WGS sequence"/>
</dbReference>
<dbReference type="PIRSF" id="PIRSF005965">
    <property type="entry name" value="Chor_mut_AroH"/>
    <property type="match status" value="1"/>
</dbReference>
<evidence type="ECO:0000313" key="4">
    <source>
        <dbReference type="EMBL" id="PSR31759.1"/>
    </source>
</evidence>
<protein>
    <recommendedName>
        <fullName evidence="1 3">chorismate mutase</fullName>
        <ecNumber evidence="1 3">5.4.99.5</ecNumber>
    </recommendedName>
</protein>
<evidence type="ECO:0000256" key="3">
    <source>
        <dbReference type="PROSITE-ProRule" id="PRU00514"/>
    </source>
</evidence>
<dbReference type="GO" id="GO:0008652">
    <property type="term" value="P:amino acid biosynthetic process"/>
    <property type="evidence" value="ECO:0007669"/>
    <property type="project" value="UniProtKB-UniRule"/>
</dbReference>
<feature type="binding site" evidence="2">
    <location>
        <position position="6"/>
    </location>
    <ligand>
        <name>prephenate</name>
        <dbReference type="ChEBI" id="CHEBI:29934"/>
    </ligand>
</feature>
<dbReference type="UniPathway" id="UPA00120">
    <property type="reaction ID" value="UER00203"/>
</dbReference>
<dbReference type="PANTHER" id="PTHR21164:SF0">
    <property type="entry name" value="CHORISMATE MUTASE AROH"/>
    <property type="match status" value="1"/>
</dbReference>
<sequence>MIRGIRGATTVDRDDARHILERTQELLLEMARANGIRPDEMSSICFTMTPDLHATFPAEAARKVGWQYVPVICMRELDVPHGLPKTVRVLMQAETAMSQAEIRHIYQYGAVVLREDLVKSREELPG</sequence>
<evidence type="ECO:0000256" key="1">
    <source>
        <dbReference type="NCBIfam" id="TIGR01796"/>
    </source>
</evidence>
<keyword evidence="2 3" id="KW-0057">Aromatic amino acid biosynthesis</keyword>
<dbReference type="PROSITE" id="PS51167">
    <property type="entry name" value="CHORISMATE_MUT_1"/>
    <property type="match status" value="1"/>
</dbReference>
<dbReference type="Gene3D" id="3.30.1330.40">
    <property type="entry name" value="RutC-like"/>
    <property type="match status" value="1"/>
</dbReference>
<dbReference type="EMBL" id="PXYT01000001">
    <property type="protein sequence ID" value="PSR31759.1"/>
    <property type="molecule type" value="Genomic_DNA"/>
</dbReference>
<reference evidence="4 5" key="1">
    <citation type="journal article" date="2014" name="BMC Genomics">
        <title>Comparison of environmental and isolate Sulfobacillus genomes reveals diverse carbon, sulfur, nitrogen, and hydrogen metabolisms.</title>
        <authorList>
            <person name="Justice N.B."/>
            <person name="Norman A."/>
            <person name="Brown C.T."/>
            <person name="Singh A."/>
            <person name="Thomas B.C."/>
            <person name="Banfield J.F."/>
        </authorList>
    </citation>
    <scope>NUCLEOTIDE SEQUENCE [LARGE SCALE GENOMIC DNA]</scope>
    <source>
        <strain evidence="4">AMDSBA1</strain>
    </source>
</reference>
<feature type="binding site" evidence="2">
    <location>
        <position position="106"/>
    </location>
    <ligand>
        <name>prephenate</name>
        <dbReference type="ChEBI" id="CHEBI:29934"/>
    </ligand>
</feature>
<dbReference type="AlphaFoldDB" id="A0A2T2XB89"/>
<name>A0A2T2XB89_9FIRM</name>
<organism evidence="4 5">
    <name type="scientific">Sulfobacillus benefaciens</name>
    <dbReference type="NCBI Taxonomy" id="453960"/>
    <lineage>
        <taxon>Bacteria</taxon>
        <taxon>Bacillati</taxon>
        <taxon>Bacillota</taxon>
        <taxon>Clostridia</taxon>
        <taxon>Eubacteriales</taxon>
        <taxon>Clostridiales Family XVII. Incertae Sedis</taxon>
        <taxon>Sulfobacillus</taxon>
    </lineage>
</organism>
<dbReference type="Pfam" id="PF07736">
    <property type="entry name" value="CM_1"/>
    <property type="match status" value="1"/>
</dbReference>